<accession>A0A9D3UKN2</accession>
<sequence length="123" mass="14185">MLLNHFFYFCIKKTDYTFVLFLNIFLEVDLWISGFLQEVVELWKRSKLFPLLFNQELSMSKGSSDKVKVVVPVDSGRVAFAPKFKRRKVSAFRYILSGSRRGTASDFGISRQITIDQSSQGKS</sequence>
<proteinExistence type="predicted"/>
<organism evidence="1 2">
    <name type="scientific">Gossypium stocksii</name>
    <dbReference type="NCBI Taxonomy" id="47602"/>
    <lineage>
        <taxon>Eukaryota</taxon>
        <taxon>Viridiplantae</taxon>
        <taxon>Streptophyta</taxon>
        <taxon>Embryophyta</taxon>
        <taxon>Tracheophyta</taxon>
        <taxon>Spermatophyta</taxon>
        <taxon>Magnoliopsida</taxon>
        <taxon>eudicotyledons</taxon>
        <taxon>Gunneridae</taxon>
        <taxon>Pentapetalae</taxon>
        <taxon>rosids</taxon>
        <taxon>malvids</taxon>
        <taxon>Malvales</taxon>
        <taxon>Malvaceae</taxon>
        <taxon>Malvoideae</taxon>
        <taxon>Gossypium</taxon>
    </lineage>
</organism>
<comment type="caution">
    <text evidence="1">The sequence shown here is derived from an EMBL/GenBank/DDBJ whole genome shotgun (WGS) entry which is preliminary data.</text>
</comment>
<dbReference type="EMBL" id="JAIQCV010000011">
    <property type="protein sequence ID" value="KAH1046725.1"/>
    <property type="molecule type" value="Genomic_DNA"/>
</dbReference>
<protein>
    <submittedName>
        <fullName evidence="1">Uncharacterized protein</fullName>
    </submittedName>
</protein>
<evidence type="ECO:0000313" key="1">
    <source>
        <dbReference type="EMBL" id="KAH1046725.1"/>
    </source>
</evidence>
<reference evidence="1 2" key="1">
    <citation type="journal article" date="2021" name="Plant Biotechnol. J.">
        <title>Multi-omics assisted identification of the key and species-specific regulatory components of drought-tolerant mechanisms in Gossypium stocksii.</title>
        <authorList>
            <person name="Yu D."/>
            <person name="Ke L."/>
            <person name="Zhang D."/>
            <person name="Wu Y."/>
            <person name="Sun Y."/>
            <person name="Mei J."/>
            <person name="Sun J."/>
            <person name="Sun Y."/>
        </authorList>
    </citation>
    <scope>NUCLEOTIDE SEQUENCE [LARGE SCALE GENOMIC DNA]</scope>
    <source>
        <strain evidence="2">cv. E1</strain>
        <tissue evidence="1">Leaf</tissue>
    </source>
</reference>
<dbReference type="Proteomes" id="UP000828251">
    <property type="component" value="Unassembled WGS sequence"/>
</dbReference>
<dbReference type="AlphaFoldDB" id="A0A9D3UKN2"/>
<name>A0A9D3UKN2_9ROSI</name>
<keyword evidence="2" id="KW-1185">Reference proteome</keyword>
<gene>
    <name evidence="1" type="ORF">J1N35_037509</name>
</gene>
<evidence type="ECO:0000313" key="2">
    <source>
        <dbReference type="Proteomes" id="UP000828251"/>
    </source>
</evidence>